<sequence length="99" mass="10809">MSNRDSLGVGDLLPQDVIHVFAQEKHSKRGRKKRTRSLSRAFGWLKRKKRKSSGSNGQNHGMGPALDLALDGHRAGNHGGHKGGQKSGRQTHQHGNSPD</sequence>
<evidence type="ECO:0000313" key="2">
    <source>
        <dbReference type="EMBL" id="MED6277988.1"/>
    </source>
</evidence>
<accession>A0ABU7DSC4</accession>
<evidence type="ECO:0000256" key="1">
    <source>
        <dbReference type="SAM" id="MobiDB-lite"/>
    </source>
</evidence>
<gene>
    <name evidence="2" type="ORF">CHARACLAT_019121</name>
</gene>
<organism evidence="2 3">
    <name type="scientific">Characodon lateralis</name>
    <dbReference type="NCBI Taxonomy" id="208331"/>
    <lineage>
        <taxon>Eukaryota</taxon>
        <taxon>Metazoa</taxon>
        <taxon>Chordata</taxon>
        <taxon>Craniata</taxon>
        <taxon>Vertebrata</taxon>
        <taxon>Euteleostomi</taxon>
        <taxon>Actinopterygii</taxon>
        <taxon>Neopterygii</taxon>
        <taxon>Teleostei</taxon>
        <taxon>Neoteleostei</taxon>
        <taxon>Acanthomorphata</taxon>
        <taxon>Ovalentaria</taxon>
        <taxon>Atherinomorphae</taxon>
        <taxon>Cyprinodontiformes</taxon>
        <taxon>Goodeidae</taxon>
        <taxon>Characodon</taxon>
    </lineage>
</organism>
<dbReference type="EMBL" id="JAHUTJ010034507">
    <property type="protein sequence ID" value="MED6277988.1"/>
    <property type="molecule type" value="Genomic_DNA"/>
</dbReference>
<keyword evidence="3" id="KW-1185">Reference proteome</keyword>
<proteinExistence type="predicted"/>
<reference evidence="2 3" key="1">
    <citation type="submission" date="2021-06" db="EMBL/GenBank/DDBJ databases">
        <authorList>
            <person name="Palmer J.M."/>
        </authorList>
    </citation>
    <scope>NUCLEOTIDE SEQUENCE [LARGE SCALE GENOMIC DNA]</scope>
    <source>
        <strain evidence="2 3">CL_MEX2019</strain>
        <tissue evidence="2">Muscle</tissue>
    </source>
</reference>
<feature type="compositionally biased region" description="Basic residues" evidence="1">
    <location>
        <begin position="75"/>
        <end position="92"/>
    </location>
</feature>
<feature type="compositionally biased region" description="Basic residues" evidence="1">
    <location>
        <begin position="26"/>
        <end position="37"/>
    </location>
</feature>
<evidence type="ECO:0000313" key="3">
    <source>
        <dbReference type="Proteomes" id="UP001352852"/>
    </source>
</evidence>
<feature type="region of interest" description="Disordered" evidence="1">
    <location>
        <begin position="23"/>
        <end position="99"/>
    </location>
</feature>
<name>A0ABU7DSC4_9TELE</name>
<protein>
    <submittedName>
        <fullName evidence="2">Uncharacterized protein</fullName>
    </submittedName>
</protein>
<dbReference type="Proteomes" id="UP001352852">
    <property type="component" value="Unassembled WGS sequence"/>
</dbReference>
<comment type="caution">
    <text evidence="2">The sequence shown here is derived from an EMBL/GenBank/DDBJ whole genome shotgun (WGS) entry which is preliminary data.</text>
</comment>